<proteinExistence type="predicted"/>
<dbReference type="EMBL" id="JAPFFF010000031">
    <property type="protein sequence ID" value="KAK8844954.1"/>
    <property type="molecule type" value="Genomic_DNA"/>
</dbReference>
<accession>A0ABR2HD62</accession>
<protein>
    <submittedName>
        <fullName evidence="1">Uncharacterized protein</fullName>
    </submittedName>
</protein>
<name>A0ABR2HD62_9EUKA</name>
<organism evidence="1 2">
    <name type="scientific">Tritrichomonas musculus</name>
    <dbReference type="NCBI Taxonomy" id="1915356"/>
    <lineage>
        <taxon>Eukaryota</taxon>
        <taxon>Metamonada</taxon>
        <taxon>Parabasalia</taxon>
        <taxon>Tritrichomonadida</taxon>
        <taxon>Tritrichomonadidae</taxon>
        <taxon>Tritrichomonas</taxon>
    </lineage>
</organism>
<comment type="caution">
    <text evidence="1">The sequence shown here is derived from an EMBL/GenBank/DDBJ whole genome shotgun (WGS) entry which is preliminary data.</text>
</comment>
<sequence length="327" mass="36119">MEKEAYTLLGKNLLALKAFSGINLFYRKQNATVMLHTESDLTNATLNGTFVLPPGSFTIISGKEAGLDLKIRPDLISNDTQLTIDPIQKTFQFSIKKCCPCSGAGFQVDFDSATDKPVLTIFPRFVFRNISTSGYVLVNSFKDIPEYHIASTMGRVTLRHVFLPADRKIRFGCFYQLGNCGKLSNVSFGTAAAFQQPTVPADAYFFAKANYQNTITSFIFSKEDQTLTSEVRLVAPIRKDYVTAASVKYVGKQVAATLGLGYECPVHHNRINVTVNSQTQVTTIVQIPLHGRILDNATLGLSAVVPKVDSTFLKDHKVNFGFLLTFE</sequence>
<gene>
    <name evidence="1" type="ORF">M9Y10_021127</name>
</gene>
<reference evidence="1 2" key="1">
    <citation type="submission" date="2024-04" db="EMBL/GenBank/DDBJ databases">
        <title>Tritrichomonas musculus Genome.</title>
        <authorList>
            <person name="Alves-Ferreira E."/>
            <person name="Grigg M."/>
            <person name="Lorenzi H."/>
            <person name="Galac M."/>
        </authorList>
    </citation>
    <scope>NUCLEOTIDE SEQUENCE [LARGE SCALE GENOMIC DNA]</scope>
    <source>
        <strain evidence="1 2">EAF2021</strain>
    </source>
</reference>
<dbReference type="Proteomes" id="UP001470230">
    <property type="component" value="Unassembled WGS sequence"/>
</dbReference>
<evidence type="ECO:0000313" key="2">
    <source>
        <dbReference type="Proteomes" id="UP001470230"/>
    </source>
</evidence>
<evidence type="ECO:0000313" key="1">
    <source>
        <dbReference type="EMBL" id="KAK8844954.1"/>
    </source>
</evidence>
<keyword evidence="2" id="KW-1185">Reference proteome</keyword>